<evidence type="ECO:0000313" key="1">
    <source>
        <dbReference type="EnsemblMetazoa" id="AFUN015233-PA"/>
    </source>
</evidence>
<protein>
    <submittedName>
        <fullName evidence="1">Uncharacterized protein</fullName>
    </submittedName>
</protein>
<proteinExistence type="predicted"/>
<accession>A0A182S4B9</accession>
<dbReference type="EnsemblMetazoa" id="AFUN015233-RA">
    <property type="protein sequence ID" value="AFUN015233-PA"/>
    <property type="gene ID" value="AFUN015233"/>
</dbReference>
<dbReference type="VEuPathDB" id="VectorBase:AFUN015233"/>
<dbReference type="AlphaFoldDB" id="A0A182S4B9"/>
<sequence length="70" mass="7691">RIDHFTKNNKALCNAISPFLAKPQSENCTSNVLSAPTINNNVLAQACITESTLEAFPCLPNICLHTYTRL</sequence>
<reference evidence="1" key="1">
    <citation type="submission" date="2020-05" db="UniProtKB">
        <authorList>
            <consortium name="EnsemblMetazoa"/>
        </authorList>
    </citation>
    <scope>IDENTIFICATION</scope>
    <source>
        <strain evidence="1">FUMOZ</strain>
    </source>
</reference>
<name>A0A182S4B9_ANOFN</name>
<organism evidence="1">
    <name type="scientific">Anopheles funestus</name>
    <name type="common">African malaria mosquito</name>
    <dbReference type="NCBI Taxonomy" id="62324"/>
    <lineage>
        <taxon>Eukaryota</taxon>
        <taxon>Metazoa</taxon>
        <taxon>Ecdysozoa</taxon>
        <taxon>Arthropoda</taxon>
        <taxon>Hexapoda</taxon>
        <taxon>Insecta</taxon>
        <taxon>Pterygota</taxon>
        <taxon>Neoptera</taxon>
        <taxon>Endopterygota</taxon>
        <taxon>Diptera</taxon>
        <taxon>Nematocera</taxon>
        <taxon>Culicoidea</taxon>
        <taxon>Culicidae</taxon>
        <taxon>Anophelinae</taxon>
        <taxon>Anopheles</taxon>
    </lineage>
</organism>